<dbReference type="NCBIfam" id="TIGR00756">
    <property type="entry name" value="PPR"/>
    <property type="match status" value="3"/>
</dbReference>
<dbReference type="PANTHER" id="PTHR47926">
    <property type="entry name" value="PENTATRICOPEPTIDE REPEAT-CONTAINING PROTEIN"/>
    <property type="match status" value="1"/>
</dbReference>
<comment type="caution">
    <text evidence="3">The sequence shown here is derived from an EMBL/GenBank/DDBJ whole genome shotgun (WGS) entry which is preliminary data.</text>
</comment>
<keyword evidence="4" id="KW-1185">Reference proteome</keyword>
<dbReference type="GO" id="GO:0003723">
    <property type="term" value="F:RNA binding"/>
    <property type="evidence" value="ECO:0007669"/>
    <property type="project" value="InterPro"/>
</dbReference>
<evidence type="ECO:0008006" key="5">
    <source>
        <dbReference type="Google" id="ProtNLM"/>
    </source>
</evidence>
<keyword evidence="1" id="KW-0677">Repeat</keyword>
<reference evidence="3 4" key="1">
    <citation type="journal article" date="2013" name="BMC Genomics">
        <title>The miniature genome of a carnivorous plant Genlisea aurea contains a low number of genes and short non-coding sequences.</title>
        <authorList>
            <person name="Leushkin E.V."/>
            <person name="Sutormin R.A."/>
            <person name="Nabieva E.R."/>
            <person name="Penin A.A."/>
            <person name="Kondrashov A.S."/>
            <person name="Logacheva M.D."/>
        </authorList>
    </citation>
    <scope>NUCLEOTIDE SEQUENCE [LARGE SCALE GENOMIC DNA]</scope>
</reference>
<dbReference type="InterPro" id="IPR011990">
    <property type="entry name" value="TPR-like_helical_dom_sf"/>
</dbReference>
<dbReference type="Proteomes" id="UP000015453">
    <property type="component" value="Unassembled WGS sequence"/>
</dbReference>
<dbReference type="GO" id="GO:0099402">
    <property type="term" value="P:plant organ development"/>
    <property type="evidence" value="ECO:0007669"/>
    <property type="project" value="UniProtKB-ARBA"/>
</dbReference>
<organism evidence="3 4">
    <name type="scientific">Genlisea aurea</name>
    <dbReference type="NCBI Taxonomy" id="192259"/>
    <lineage>
        <taxon>Eukaryota</taxon>
        <taxon>Viridiplantae</taxon>
        <taxon>Streptophyta</taxon>
        <taxon>Embryophyta</taxon>
        <taxon>Tracheophyta</taxon>
        <taxon>Spermatophyta</taxon>
        <taxon>Magnoliopsida</taxon>
        <taxon>eudicotyledons</taxon>
        <taxon>Gunneridae</taxon>
        <taxon>Pentapetalae</taxon>
        <taxon>asterids</taxon>
        <taxon>lamiids</taxon>
        <taxon>Lamiales</taxon>
        <taxon>Lentibulariaceae</taxon>
        <taxon>Genlisea</taxon>
    </lineage>
</organism>
<evidence type="ECO:0000313" key="4">
    <source>
        <dbReference type="Proteomes" id="UP000015453"/>
    </source>
</evidence>
<dbReference type="PROSITE" id="PS51375">
    <property type="entry name" value="PPR"/>
    <property type="match status" value="3"/>
</dbReference>
<dbReference type="Pfam" id="PF01535">
    <property type="entry name" value="PPR"/>
    <property type="match status" value="1"/>
</dbReference>
<sequence>MTASIHQLLDEMPDRKVESVTALIGRLANEGRHSEALFCFSRMLLWSIRPNEYTFSTVIHSSLILRDLHLAQQIHCCAAKMNLVSNVYVGSAILDLYLKLSSSDHALRAFVDIKEPNVVSYTTLIRVYLKEKMFDEAKSVFESMPDRSVISWNAMISGCCQMGKYEEALNLFFEMLKSGIIPSQSSFPCAVISAANIGALGIGRSIHGCAVKFLGETGLFLSNSLISLYAKCGSIEESVSIFDRLKTRNVVSWNALISGYAQNGEADAAIRVYEKMKKQGVEPNSVTLLGLLSAHSHVGNVDEGYNLFDEALRKAPELLKPEHYACVVDLLSRSGRFHEAVTFLRDHLPFDDPPGLGFWKALLGGCRLHSNVALGKLAASKILEPSPDDTSSYVMVSNAHSDAGRWDDVTDVRVKARERRLRKIPGCSWIEIRNDVRVFATGDDRRRYGNCEEDVYYALLALCFDRAMNNCGIDNV</sequence>
<feature type="repeat" description="PPR" evidence="2">
    <location>
        <begin position="117"/>
        <end position="147"/>
    </location>
</feature>
<feature type="repeat" description="PPR" evidence="2">
    <location>
        <begin position="148"/>
        <end position="182"/>
    </location>
</feature>
<dbReference type="SUPFAM" id="SSF48452">
    <property type="entry name" value="TPR-like"/>
    <property type="match status" value="2"/>
</dbReference>
<dbReference type="GO" id="GO:0009451">
    <property type="term" value="P:RNA modification"/>
    <property type="evidence" value="ECO:0007669"/>
    <property type="project" value="InterPro"/>
</dbReference>
<dbReference type="Pfam" id="PF20431">
    <property type="entry name" value="E_motif"/>
    <property type="match status" value="1"/>
</dbReference>
<dbReference type="InterPro" id="IPR046960">
    <property type="entry name" value="PPR_At4g14850-like_plant"/>
</dbReference>
<feature type="repeat" description="PPR" evidence="2">
    <location>
        <begin position="249"/>
        <end position="283"/>
    </location>
</feature>
<dbReference type="InterPro" id="IPR002885">
    <property type="entry name" value="PPR_rpt"/>
</dbReference>
<accession>S8CLQ0</accession>
<dbReference type="EMBL" id="AUSU01002787">
    <property type="protein sequence ID" value="EPS68089.1"/>
    <property type="molecule type" value="Genomic_DNA"/>
</dbReference>
<dbReference type="AlphaFoldDB" id="S8CLQ0"/>
<dbReference type="Pfam" id="PF13041">
    <property type="entry name" value="PPR_2"/>
    <property type="match status" value="3"/>
</dbReference>
<dbReference type="PANTHER" id="PTHR47926:SF357">
    <property type="entry name" value="PENTATRICOPEPTIDE REPEAT-CONTAINING PROTEIN"/>
    <property type="match status" value="1"/>
</dbReference>
<dbReference type="InterPro" id="IPR046848">
    <property type="entry name" value="E_motif"/>
</dbReference>
<gene>
    <name evidence="3" type="ORF">M569_06681</name>
</gene>
<dbReference type="Gene3D" id="1.25.40.10">
    <property type="entry name" value="Tetratricopeptide repeat domain"/>
    <property type="match status" value="4"/>
</dbReference>
<protein>
    <recommendedName>
        <fullName evidence="5">Pentatricopeptide repeat-containing protein</fullName>
    </recommendedName>
</protein>
<name>S8CLQ0_9LAMI</name>
<evidence type="ECO:0000313" key="3">
    <source>
        <dbReference type="EMBL" id="EPS68089.1"/>
    </source>
</evidence>
<evidence type="ECO:0000256" key="2">
    <source>
        <dbReference type="PROSITE-ProRule" id="PRU00708"/>
    </source>
</evidence>
<dbReference type="OrthoDB" id="185373at2759"/>
<proteinExistence type="predicted"/>
<evidence type="ECO:0000256" key="1">
    <source>
        <dbReference type="ARBA" id="ARBA00022737"/>
    </source>
</evidence>
<dbReference type="FunFam" id="1.25.40.10:FF:000158">
    <property type="entry name" value="pentatricopeptide repeat-containing protein At2g33680"/>
    <property type="match status" value="1"/>
</dbReference>